<protein>
    <submittedName>
        <fullName evidence="1">Uncharacterized protein</fullName>
    </submittedName>
</protein>
<dbReference type="Gramene" id="OIW10040">
    <property type="protein sequence ID" value="OIW10040"/>
    <property type="gene ID" value="TanjilG_32780"/>
</dbReference>
<proteinExistence type="predicted"/>
<keyword evidence="2" id="KW-1185">Reference proteome</keyword>
<name>A0A4P1RG06_LUPAN</name>
<dbReference type="EMBL" id="CM007366">
    <property type="protein sequence ID" value="OIW10040.1"/>
    <property type="molecule type" value="Genomic_DNA"/>
</dbReference>
<dbReference type="AlphaFoldDB" id="A0A4P1RG06"/>
<dbReference type="Proteomes" id="UP000188354">
    <property type="component" value="Chromosome LG06"/>
</dbReference>
<organism evidence="1 2">
    <name type="scientific">Lupinus angustifolius</name>
    <name type="common">Narrow-leaved blue lupine</name>
    <dbReference type="NCBI Taxonomy" id="3871"/>
    <lineage>
        <taxon>Eukaryota</taxon>
        <taxon>Viridiplantae</taxon>
        <taxon>Streptophyta</taxon>
        <taxon>Embryophyta</taxon>
        <taxon>Tracheophyta</taxon>
        <taxon>Spermatophyta</taxon>
        <taxon>Magnoliopsida</taxon>
        <taxon>eudicotyledons</taxon>
        <taxon>Gunneridae</taxon>
        <taxon>Pentapetalae</taxon>
        <taxon>rosids</taxon>
        <taxon>fabids</taxon>
        <taxon>Fabales</taxon>
        <taxon>Fabaceae</taxon>
        <taxon>Papilionoideae</taxon>
        <taxon>50 kb inversion clade</taxon>
        <taxon>genistoids sensu lato</taxon>
        <taxon>core genistoids</taxon>
        <taxon>Genisteae</taxon>
        <taxon>Lupinus</taxon>
    </lineage>
</organism>
<evidence type="ECO:0000313" key="1">
    <source>
        <dbReference type="EMBL" id="OIW10040.1"/>
    </source>
</evidence>
<evidence type="ECO:0000313" key="2">
    <source>
        <dbReference type="Proteomes" id="UP000188354"/>
    </source>
</evidence>
<sequence>MDEINELITELQGDDARDSVIPETRREILEGNYVNDVIASMKDEVHIFSPMNNETSEINKVSAAGKSHGIQQSSESNELLLNNSLYAEPKLSASTTFWSSVLQEFGVGNPYMNVKNPLINSWTSSGSPSNSSQSIAFSSGTTESINLQCPKVIPTRGVFALAPDHAVNSTSTVQFGPIASDYVQPSSSSWNQMCPFIGNASTRVSGLLGQNLFSHKRDRMSAFGSVSPTTRGMPQRFDPPSVIPSVPMELQLDYVQTWEGSISEILQNRAISFMEARAYKKVTTRDRSELIRNLGVDNVVPIPSLKSNWVVVTCL</sequence>
<reference evidence="1 2" key="1">
    <citation type="journal article" date="2017" name="Plant Biotechnol. J.">
        <title>A comprehensive draft genome sequence for lupin (Lupinus angustifolius), an emerging health food: insights into plant-microbe interactions and legume evolution.</title>
        <authorList>
            <person name="Hane J.K."/>
            <person name="Ming Y."/>
            <person name="Kamphuis L.G."/>
            <person name="Nelson M.N."/>
            <person name="Garg G."/>
            <person name="Atkins C.A."/>
            <person name="Bayer P.E."/>
            <person name="Bravo A."/>
            <person name="Bringans S."/>
            <person name="Cannon S."/>
            <person name="Edwards D."/>
            <person name="Foley R."/>
            <person name="Gao L.L."/>
            <person name="Harrison M.J."/>
            <person name="Huang W."/>
            <person name="Hurgobin B."/>
            <person name="Li S."/>
            <person name="Liu C.W."/>
            <person name="McGrath A."/>
            <person name="Morahan G."/>
            <person name="Murray J."/>
            <person name="Weller J."/>
            <person name="Jian J."/>
            <person name="Singh K.B."/>
        </authorList>
    </citation>
    <scope>NUCLEOTIDE SEQUENCE [LARGE SCALE GENOMIC DNA]</scope>
    <source>
        <strain evidence="2">cv. Tanjil</strain>
        <tissue evidence="1">Whole plant</tissue>
    </source>
</reference>
<gene>
    <name evidence="1" type="ORF">TanjilG_32780</name>
</gene>
<accession>A0A4P1RG06</accession>